<dbReference type="AlphaFoldDB" id="C5KZF0"/>
<feature type="non-terminal residue" evidence="2">
    <location>
        <position position="185"/>
    </location>
</feature>
<evidence type="ECO:0000313" key="3">
    <source>
        <dbReference type="Proteomes" id="UP000007800"/>
    </source>
</evidence>
<feature type="compositionally biased region" description="Acidic residues" evidence="1">
    <location>
        <begin position="9"/>
        <end position="18"/>
    </location>
</feature>
<reference evidence="2 3" key="1">
    <citation type="submission" date="2008-07" db="EMBL/GenBank/DDBJ databases">
        <authorList>
            <person name="El-Sayed N."/>
            <person name="Caler E."/>
            <person name="Inman J."/>
            <person name="Amedeo P."/>
            <person name="Hass B."/>
            <person name="Wortman J."/>
        </authorList>
    </citation>
    <scope>NUCLEOTIDE SEQUENCE [LARGE SCALE GENOMIC DNA]</scope>
    <source>
        <strain evidence="3">ATCC 50983 / TXsc</strain>
    </source>
</reference>
<accession>C5KZF0</accession>
<dbReference type="OrthoDB" id="441487at2759"/>
<dbReference type="Proteomes" id="UP000007800">
    <property type="component" value="Unassembled WGS sequence"/>
</dbReference>
<sequence length="185" mass="20772">MPGSSSEDTSQEGVDDVMADSGEGENREVAPTPPRDIGDLSKEELEMRVGNSTDFMYLCMFISEFGRGLKLPLSQWSFMGFFKDLYNSQIIEGFVKDILLKCLHPLGKPVIYPAATTTDVEVSTRIERMIGKLFLENGFESEVLAGIRPVAGVEFPTDEEGRLVVDDPQQLVMWSQRNILERMRI</sequence>
<name>C5KZF0_PERM5</name>
<dbReference type="EMBL" id="GG677808">
    <property type="protein sequence ID" value="EER10142.1"/>
    <property type="molecule type" value="Genomic_DNA"/>
</dbReference>
<proteinExistence type="predicted"/>
<gene>
    <name evidence="2" type="ORF">Pmar_PMAR001317</name>
</gene>
<evidence type="ECO:0000256" key="1">
    <source>
        <dbReference type="SAM" id="MobiDB-lite"/>
    </source>
</evidence>
<protein>
    <submittedName>
        <fullName evidence="2">Uncharacterized protein</fullName>
    </submittedName>
</protein>
<evidence type="ECO:0000313" key="2">
    <source>
        <dbReference type="EMBL" id="EER10142.1"/>
    </source>
</evidence>
<dbReference type="RefSeq" id="XP_002778347.1">
    <property type="nucleotide sequence ID" value="XM_002778301.1"/>
</dbReference>
<dbReference type="InParanoid" id="C5KZF0"/>
<keyword evidence="3" id="KW-1185">Reference proteome</keyword>
<feature type="region of interest" description="Disordered" evidence="1">
    <location>
        <begin position="1"/>
        <end position="42"/>
    </location>
</feature>
<organism evidence="3">
    <name type="scientific">Perkinsus marinus (strain ATCC 50983 / TXsc)</name>
    <dbReference type="NCBI Taxonomy" id="423536"/>
    <lineage>
        <taxon>Eukaryota</taxon>
        <taxon>Sar</taxon>
        <taxon>Alveolata</taxon>
        <taxon>Perkinsozoa</taxon>
        <taxon>Perkinsea</taxon>
        <taxon>Perkinsida</taxon>
        <taxon>Perkinsidae</taxon>
        <taxon>Perkinsus</taxon>
    </lineage>
</organism>
<dbReference type="GeneID" id="9038531"/>